<protein>
    <submittedName>
        <fullName evidence="1">Uncharacterized protein</fullName>
    </submittedName>
</protein>
<keyword evidence="2" id="KW-1185">Reference proteome</keyword>
<accession>A0ABU0KFF5</accession>
<sequence>MDHKAAELVRAAEAQYVHGRAHAELDPTGGDITVRGGMFIYRIVVRSERVYTLQITYPGL</sequence>
<dbReference type="RefSeq" id="WP_019525207.1">
    <property type="nucleotide sequence ID" value="NZ_JAUSWC010000009.1"/>
</dbReference>
<evidence type="ECO:0000313" key="1">
    <source>
        <dbReference type="EMBL" id="MDQ0488131.1"/>
    </source>
</evidence>
<gene>
    <name evidence="1" type="ORF">QO019_002986</name>
</gene>
<organism evidence="1 2">
    <name type="scientific">Streptomyces thermodiastaticus</name>
    <dbReference type="NCBI Taxonomy" id="44061"/>
    <lineage>
        <taxon>Bacteria</taxon>
        <taxon>Bacillati</taxon>
        <taxon>Actinomycetota</taxon>
        <taxon>Actinomycetes</taxon>
        <taxon>Kitasatosporales</taxon>
        <taxon>Streptomycetaceae</taxon>
        <taxon>Streptomyces</taxon>
    </lineage>
</organism>
<name>A0ABU0KFF5_9ACTN</name>
<dbReference type="EMBL" id="JAUSWC010000009">
    <property type="protein sequence ID" value="MDQ0488131.1"/>
    <property type="molecule type" value="Genomic_DNA"/>
</dbReference>
<dbReference type="Proteomes" id="UP001236795">
    <property type="component" value="Unassembled WGS sequence"/>
</dbReference>
<evidence type="ECO:0000313" key="2">
    <source>
        <dbReference type="Proteomes" id="UP001236795"/>
    </source>
</evidence>
<proteinExistence type="predicted"/>
<reference evidence="1 2" key="1">
    <citation type="submission" date="2023-07" db="EMBL/GenBank/DDBJ databases">
        <title>Genomic Encyclopedia of Type Strains, Phase IV (KMG-IV): sequencing the most valuable type-strain genomes for metagenomic binning, comparative biology and taxonomic classification.</title>
        <authorList>
            <person name="Goeker M."/>
        </authorList>
    </citation>
    <scope>NUCLEOTIDE SEQUENCE [LARGE SCALE GENOMIC DNA]</scope>
    <source>
        <strain evidence="1 2">DSM 40573</strain>
    </source>
</reference>
<comment type="caution">
    <text evidence="1">The sequence shown here is derived from an EMBL/GenBank/DDBJ whole genome shotgun (WGS) entry which is preliminary data.</text>
</comment>